<sequence>MLYQIETFNGVHRNSTSGEVLCTDRDISK</sequence>
<accession>A0A8S5Q715</accession>
<proteinExistence type="predicted"/>
<name>A0A8S5Q715_9CAUD</name>
<protein>
    <submittedName>
        <fullName evidence="1">Uncharacterized protein</fullName>
    </submittedName>
</protein>
<dbReference type="EMBL" id="BK015595">
    <property type="protein sequence ID" value="DAE14848.1"/>
    <property type="molecule type" value="Genomic_DNA"/>
</dbReference>
<organism evidence="1">
    <name type="scientific">Podoviridae sp. ctUT63</name>
    <dbReference type="NCBI Taxonomy" id="2825253"/>
    <lineage>
        <taxon>Viruses</taxon>
        <taxon>Duplodnaviria</taxon>
        <taxon>Heunggongvirae</taxon>
        <taxon>Uroviricota</taxon>
        <taxon>Caudoviricetes</taxon>
    </lineage>
</organism>
<evidence type="ECO:0000313" key="1">
    <source>
        <dbReference type="EMBL" id="DAE14848.1"/>
    </source>
</evidence>
<reference evidence="1" key="1">
    <citation type="journal article" date="2021" name="Proc. Natl. Acad. Sci. U.S.A.">
        <title>A Catalog of Tens of Thousands of Viruses from Human Metagenomes Reveals Hidden Associations with Chronic Diseases.</title>
        <authorList>
            <person name="Tisza M.J."/>
            <person name="Buck C.B."/>
        </authorList>
    </citation>
    <scope>NUCLEOTIDE SEQUENCE</scope>
    <source>
        <strain evidence="1">CtUT63</strain>
    </source>
</reference>